<dbReference type="Proteomes" id="UP001157733">
    <property type="component" value="Chromosome"/>
</dbReference>
<evidence type="ECO:0000256" key="1">
    <source>
        <dbReference type="ARBA" id="ARBA00004127"/>
    </source>
</evidence>
<keyword evidence="2 7" id="KW-0813">Transport</keyword>
<evidence type="ECO:0000256" key="4">
    <source>
        <dbReference type="ARBA" id="ARBA00022692"/>
    </source>
</evidence>
<comment type="subcellular location">
    <subcellularLocation>
        <location evidence="7">Cell membrane</location>
        <topology evidence="7">Multi-pass membrane protein</topology>
    </subcellularLocation>
    <subcellularLocation>
        <location evidence="1">Endomembrane system</location>
        <topology evidence="1">Multi-pass membrane protein</topology>
    </subcellularLocation>
</comment>
<evidence type="ECO:0000256" key="6">
    <source>
        <dbReference type="ARBA" id="ARBA00023136"/>
    </source>
</evidence>
<comment type="similarity">
    <text evidence="7">Belongs to the NiCoT transporter (TC 2.A.52) family.</text>
</comment>
<dbReference type="InterPro" id="IPR011541">
    <property type="entry name" value="Ni/Co_transpt_high_affinity"/>
</dbReference>
<keyword evidence="6 7" id="KW-0472">Membrane</keyword>
<dbReference type="RefSeq" id="WP_282010198.1">
    <property type="nucleotide sequence ID" value="NZ_OX336137.1"/>
</dbReference>
<accession>A0ABM9HAW5</accession>
<evidence type="ECO:0000313" key="8">
    <source>
        <dbReference type="EMBL" id="CAI2717246.1"/>
    </source>
</evidence>
<evidence type="ECO:0000313" key="9">
    <source>
        <dbReference type="Proteomes" id="UP001157733"/>
    </source>
</evidence>
<evidence type="ECO:0000256" key="2">
    <source>
        <dbReference type="ARBA" id="ARBA00022448"/>
    </source>
</evidence>
<evidence type="ECO:0000256" key="5">
    <source>
        <dbReference type="ARBA" id="ARBA00022989"/>
    </source>
</evidence>
<protein>
    <recommendedName>
        <fullName evidence="7">Nickel/cobalt efflux system</fullName>
    </recommendedName>
</protein>
<dbReference type="Pfam" id="PF03824">
    <property type="entry name" value="NicO"/>
    <property type="match status" value="1"/>
</dbReference>
<gene>
    <name evidence="8" type="ORF">NSPWAT_0387</name>
</gene>
<dbReference type="PANTHER" id="PTHR33876">
    <property type="entry name" value="UNNAMED PRODUCT"/>
    <property type="match status" value="1"/>
</dbReference>
<feature type="transmembrane region" description="Helical" evidence="7">
    <location>
        <begin position="68"/>
        <end position="94"/>
    </location>
</feature>
<feature type="transmembrane region" description="Helical" evidence="7">
    <location>
        <begin position="44"/>
        <end position="62"/>
    </location>
</feature>
<dbReference type="PANTHER" id="PTHR33876:SF4">
    <property type="entry name" value="CHLOROPLAST PROTEIN FOR GROWTH AND FERTILITY 2"/>
    <property type="match status" value="1"/>
</dbReference>
<keyword evidence="3" id="KW-0533">Nickel</keyword>
<keyword evidence="4 7" id="KW-0812">Transmembrane</keyword>
<name>A0ABM9HAW5_9BACT</name>
<organism evidence="8 9">
    <name type="scientific">Nitrospina watsonii</name>
    <dbReference type="NCBI Taxonomy" id="1323948"/>
    <lineage>
        <taxon>Bacteria</taxon>
        <taxon>Pseudomonadati</taxon>
        <taxon>Nitrospinota/Tectimicrobiota group</taxon>
        <taxon>Nitrospinota</taxon>
        <taxon>Nitrospinia</taxon>
        <taxon>Nitrospinales</taxon>
        <taxon>Nitrospinaceae</taxon>
        <taxon>Nitrospina</taxon>
    </lineage>
</organism>
<dbReference type="InterPro" id="IPR052776">
    <property type="entry name" value="Chloro_ReproSupport/MetalTrans"/>
</dbReference>
<comment type="caution">
    <text evidence="7">Lacks conserved residue(s) required for the propagation of feature annotation.</text>
</comment>
<evidence type="ECO:0000256" key="7">
    <source>
        <dbReference type="RuleBase" id="RU362101"/>
    </source>
</evidence>
<sequence>MEYGFLLAGGFVLGCLHALDADHVATVSSVLLDRRSLKETVLLALRWALGHSLTLLMLAGLITPLREVFAGVNLGVMERVVGLSMIYLAVWLALREVRKQRAARVKEHGLSKRSGWVLFGMGVLHGTAGWAGVMLLVPVALFEFSVGVFGYIGLFCLGMVVTMAVYAVLVNRVTALQNLTHHLGKIRYATAAVTLAIGARLVMAI</sequence>
<feature type="transmembrane region" description="Helical" evidence="7">
    <location>
        <begin position="115"/>
        <end position="142"/>
    </location>
</feature>
<keyword evidence="9" id="KW-1185">Reference proteome</keyword>
<proteinExistence type="inferred from homology"/>
<keyword evidence="5 7" id="KW-1133">Transmembrane helix</keyword>
<dbReference type="EMBL" id="OX336137">
    <property type="protein sequence ID" value="CAI2717246.1"/>
    <property type="molecule type" value="Genomic_DNA"/>
</dbReference>
<reference evidence="8 9" key="1">
    <citation type="submission" date="2022-09" db="EMBL/GenBank/DDBJ databases">
        <authorList>
            <person name="Kop L."/>
        </authorList>
    </citation>
    <scope>NUCLEOTIDE SEQUENCE [LARGE SCALE GENOMIC DNA]</scope>
    <source>
        <strain evidence="8 9">347</strain>
    </source>
</reference>
<feature type="transmembrane region" description="Helical" evidence="7">
    <location>
        <begin position="148"/>
        <end position="169"/>
    </location>
</feature>
<evidence type="ECO:0000256" key="3">
    <source>
        <dbReference type="ARBA" id="ARBA00022596"/>
    </source>
</evidence>